<proteinExistence type="predicted"/>
<evidence type="ECO:0000313" key="1">
    <source>
        <dbReference type="EMBL" id="CAK9237604.1"/>
    </source>
</evidence>
<dbReference type="Proteomes" id="UP001497512">
    <property type="component" value="Chromosome 9"/>
</dbReference>
<reference evidence="1" key="1">
    <citation type="submission" date="2024-02" db="EMBL/GenBank/DDBJ databases">
        <authorList>
            <consortium name="ELIXIR-Norway"/>
            <consortium name="Elixir Norway"/>
        </authorList>
    </citation>
    <scope>NUCLEOTIDE SEQUENCE</scope>
</reference>
<name>A0ABP0V4N1_9BRYO</name>
<evidence type="ECO:0000313" key="2">
    <source>
        <dbReference type="Proteomes" id="UP001497512"/>
    </source>
</evidence>
<sequence>MRDDVVVDHQLHGLAMTGLNNNISIAGGKDVLISEHEEFSQGIAVRQSRSLTAPTASAGPGALKPCLKLKHETPPARPCTSEDEKRNPLLDSTNLQLMCTTQASSTATSVSPPIAKGVIEYPVVNLPSSPTCYFPGPSMVARQDTFSRSCISPAPECGIISEKKTSFLGSNIPSQDFHSVSQIIQTTCFTPPKKEGDTTSDLTKELSLAARENEAATQQVIKQVNAVQCHPEGCKLMPLDLRGLSKHPSHNRTGCVIEDGIADTTSKVMSADAMTLADNRKETQAFYQQLHDRDHPLVPSQSNSRNLNMEGMRMFGHQISKGSKAAKSTSEQVQATMSSGTYHNDCAVVYRDTCGMELQSQIDTLGKVQGGSLIPTETSESSAWNIDRQHEARPPLKKRDLEVCTAKVNDQHFSSTNIMTVPTPSVTVSSEHSRDACETTSRLAMPFHRVGKLDSTQNVEDAECNDACCVRSAEQHVPAAQSHTSPCATLNVQHKKENQGDVPNRARPSAHKAYAPRCNLQSVYEQCGFHGEQPPSYRVLCSTHCHDLCKNSKPKWKCVQGEPHPLTAEPERDSFHDLSGDKENDGEANYYSKPHVAQSEEELRIFASLERLDAELAVITGRTKNSGRDFLASQGHYSTKSAPTVLAQDGPASTTLGQVSLAMRSRPKNSQLPFPRPASAKALAQKPQRALRQRHQVGVTNKGHGEVHQFYPKSHPKVPAHALLVDAKPVARLPSSPGSILCYKDPYYLLNSLDSL</sequence>
<protein>
    <submittedName>
        <fullName evidence="1">Uncharacterized protein</fullName>
    </submittedName>
</protein>
<gene>
    <name evidence="1" type="ORF">CSSPTR1EN2_LOCUS23786</name>
</gene>
<organism evidence="1 2">
    <name type="scientific">Sphagnum troendelagicum</name>
    <dbReference type="NCBI Taxonomy" id="128251"/>
    <lineage>
        <taxon>Eukaryota</taxon>
        <taxon>Viridiplantae</taxon>
        <taxon>Streptophyta</taxon>
        <taxon>Embryophyta</taxon>
        <taxon>Bryophyta</taxon>
        <taxon>Sphagnophytina</taxon>
        <taxon>Sphagnopsida</taxon>
        <taxon>Sphagnales</taxon>
        <taxon>Sphagnaceae</taxon>
        <taxon>Sphagnum</taxon>
    </lineage>
</organism>
<keyword evidence="2" id="KW-1185">Reference proteome</keyword>
<accession>A0ABP0V4N1</accession>
<dbReference type="EMBL" id="OZ019901">
    <property type="protein sequence ID" value="CAK9237604.1"/>
    <property type="molecule type" value="Genomic_DNA"/>
</dbReference>